<evidence type="ECO:0000256" key="4">
    <source>
        <dbReference type="ARBA" id="ARBA00022763"/>
    </source>
</evidence>
<dbReference type="Proteomes" id="UP001501523">
    <property type="component" value="Unassembled WGS sequence"/>
</dbReference>
<dbReference type="RefSeq" id="WP_343788580.1">
    <property type="nucleotide sequence ID" value="NZ_BAAAEU010000006.1"/>
</dbReference>
<sequence>MRDEEMWQAVQRRDHGADRRFVYGVVTTGVYCRPSCAARQPLRDNVRFFATPAQAGEAGLRPCKRCRPLEHWQNDPEVALLLDLCRFVDAQAELPGVAALSERSGKDAFQLNRLFQRYLTITPGDYIESVRLRRIKHALRDSTSVTDAVYDAGLGSSRGLYERAPRSLGMTPRQYRRGGEGLDISYAIGDTPLGPVCIGATDRGICYLQFGEDREALLAQLAAEYPQARLAPMTAQAQPAFDAWMQALNAHLDGRQPSLDLPLDIRGTAFQVRVWNYLRSIPYGEVVSYGEAAAAIDAPRATRALASACAKNRIAVLVPCHRVIRGDGDLGGYRWGIPRKRALIDVERRATRQRDR</sequence>
<dbReference type="Gene3D" id="3.30.160.70">
    <property type="entry name" value="Methylated DNA-protein cysteine methyltransferase domain"/>
    <property type="match status" value="1"/>
</dbReference>
<evidence type="ECO:0000256" key="6">
    <source>
        <dbReference type="ARBA" id="ARBA00023204"/>
    </source>
</evidence>
<evidence type="ECO:0000256" key="7">
    <source>
        <dbReference type="ARBA" id="ARBA00049348"/>
    </source>
</evidence>
<proteinExistence type="predicted"/>
<protein>
    <submittedName>
        <fullName evidence="9">Bifunctional DNA-binding transcriptional regulator/O6-methylguanine-DNA methyltransferase Ada</fullName>
    </submittedName>
</protein>
<keyword evidence="6" id="KW-0234">DNA repair</keyword>
<evidence type="ECO:0000256" key="3">
    <source>
        <dbReference type="ARBA" id="ARBA00022679"/>
    </source>
</evidence>
<gene>
    <name evidence="9" type="primary">ada</name>
    <name evidence="9" type="ORF">GCM10009105_13800</name>
</gene>
<evidence type="ECO:0000256" key="5">
    <source>
        <dbReference type="ARBA" id="ARBA00023159"/>
    </source>
</evidence>
<dbReference type="PROSITE" id="PS00374">
    <property type="entry name" value="MGMT"/>
    <property type="match status" value="1"/>
</dbReference>
<dbReference type="InterPro" id="IPR016221">
    <property type="entry name" value="Bifunct_regulatory_prot_Ada"/>
</dbReference>
<accession>A0ABN1IFK1</accession>
<dbReference type="NCBIfam" id="NF011964">
    <property type="entry name" value="PRK15435.1"/>
    <property type="match status" value="1"/>
</dbReference>
<dbReference type="PANTHER" id="PTHR10815:SF14">
    <property type="entry name" value="BIFUNCTIONAL TRANSCRIPTIONAL ACTIVATOR_DNA REPAIR ENZYME ADA"/>
    <property type="match status" value="1"/>
</dbReference>
<dbReference type="NCBIfam" id="TIGR00589">
    <property type="entry name" value="ogt"/>
    <property type="match status" value="1"/>
</dbReference>
<dbReference type="SUPFAM" id="SSF46767">
    <property type="entry name" value="Methylated DNA-protein cysteine methyltransferase, C-terminal domain"/>
    <property type="match status" value="1"/>
</dbReference>
<comment type="catalytic activity">
    <reaction evidence="1">
        <text>a 4-O-methyl-thymidine in DNA + L-cysteinyl-[protein] = a thymidine in DNA + S-methyl-L-cysteinyl-[protein]</text>
        <dbReference type="Rhea" id="RHEA:53428"/>
        <dbReference type="Rhea" id="RHEA-COMP:10131"/>
        <dbReference type="Rhea" id="RHEA-COMP:10132"/>
        <dbReference type="Rhea" id="RHEA-COMP:13555"/>
        <dbReference type="Rhea" id="RHEA-COMP:13556"/>
        <dbReference type="ChEBI" id="CHEBI:29950"/>
        <dbReference type="ChEBI" id="CHEBI:82612"/>
        <dbReference type="ChEBI" id="CHEBI:137386"/>
        <dbReference type="ChEBI" id="CHEBI:137387"/>
        <dbReference type="EC" id="2.1.1.63"/>
    </reaction>
</comment>
<keyword evidence="4" id="KW-0227">DNA damage</keyword>
<dbReference type="Pfam" id="PF02805">
    <property type="entry name" value="Ada_Zn_binding"/>
    <property type="match status" value="1"/>
</dbReference>
<comment type="catalytic activity">
    <reaction evidence="7">
        <text>a 6-O-methyl-2'-deoxyguanosine in DNA + L-cysteinyl-[protein] = S-methyl-L-cysteinyl-[protein] + a 2'-deoxyguanosine in DNA</text>
        <dbReference type="Rhea" id="RHEA:24000"/>
        <dbReference type="Rhea" id="RHEA-COMP:10131"/>
        <dbReference type="Rhea" id="RHEA-COMP:10132"/>
        <dbReference type="Rhea" id="RHEA-COMP:11367"/>
        <dbReference type="Rhea" id="RHEA-COMP:11368"/>
        <dbReference type="ChEBI" id="CHEBI:29950"/>
        <dbReference type="ChEBI" id="CHEBI:82612"/>
        <dbReference type="ChEBI" id="CHEBI:85445"/>
        <dbReference type="ChEBI" id="CHEBI:85448"/>
        <dbReference type="EC" id="2.1.1.63"/>
    </reaction>
</comment>
<keyword evidence="9" id="KW-0238">DNA-binding</keyword>
<dbReference type="SUPFAM" id="SSF57884">
    <property type="entry name" value="Ada DNA repair protein, N-terminal domain (N-Ada 10)"/>
    <property type="match status" value="1"/>
</dbReference>
<dbReference type="InterPro" id="IPR035451">
    <property type="entry name" value="Ada-like_dom_sf"/>
</dbReference>
<keyword evidence="5" id="KW-0010">Activator</keyword>
<reference evidence="9 10" key="1">
    <citation type="journal article" date="2019" name="Int. J. Syst. Evol. Microbiol.">
        <title>The Global Catalogue of Microorganisms (GCM) 10K type strain sequencing project: providing services to taxonomists for standard genome sequencing and annotation.</title>
        <authorList>
            <consortium name="The Broad Institute Genomics Platform"/>
            <consortium name="The Broad Institute Genome Sequencing Center for Infectious Disease"/>
            <person name="Wu L."/>
            <person name="Ma J."/>
        </authorList>
    </citation>
    <scope>NUCLEOTIDE SEQUENCE [LARGE SCALE GENOMIC DNA]</scope>
    <source>
        <strain evidence="9 10">JCM 15421</strain>
    </source>
</reference>
<dbReference type="GO" id="GO:0032259">
    <property type="term" value="P:methylation"/>
    <property type="evidence" value="ECO:0007669"/>
    <property type="project" value="UniProtKB-KW"/>
</dbReference>
<dbReference type="PANTHER" id="PTHR10815">
    <property type="entry name" value="METHYLATED-DNA--PROTEIN-CYSTEINE METHYLTRANSFERASE"/>
    <property type="match status" value="1"/>
</dbReference>
<dbReference type="Pfam" id="PF01035">
    <property type="entry name" value="DNA_binding_1"/>
    <property type="match status" value="1"/>
</dbReference>
<dbReference type="SMART" id="SM00342">
    <property type="entry name" value="HTH_ARAC"/>
    <property type="match status" value="1"/>
</dbReference>
<evidence type="ECO:0000256" key="1">
    <source>
        <dbReference type="ARBA" id="ARBA00001286"/>
    </source>
</evidence>
<evidence type="ECO:0000313" key="10">
    <source>
        <dbReference type="Proteomes" id="UP001501523"/>
    </source>
</evidence>
<dbReference type="GO" id="GO:0008168">
    <property type="term" value="F:methyltransferase activity"/>
    <property type="evidence" value="ECO:0007669"/>
    <property type="project" value="UniProtKB-KW"/>
</dbReference>
<dbReference type="Gene3D" id="3.40.10.10">
    <property type="entry name" value="DNA Methylphosphotriester Repair Domain"/>
    <property type="match status" value="1"/>
</dbReference>
<organism evidence="9 10">
    <name type="scientific">Dokdonella soli</name>
    <dbReference type="NCBI Taxonomy" id="529810"/>
    <lineage>
        <taxon>Bacteria</taxon>
        <taxon>Pseudomonadati</taxon>
        <taxon>Pseudomonadota</taxon>
        <taxon>Gammaproteobacteria</taxon>
        <taxon>Lysobacterales</taxon>
        <taxon>Rhodanobacteraceae</taxon>
        <taxon>Dokdonella</taxon>
    </lineage>
</organism>
<dbReference type="Gene3D" id="1.10.10.10">
    <property type="entry name" value="Winged helix-like DNA-binding domain superfamily/Winged helix DNA-binding domain"/>
    <property type="match status" value="1"/>
</dbReference>
<evidence type="ECO:0000256" key="2">
    <source>
        <dbReference type="ARBA" id="ARBA00022603"/>
    </source>
</evidence>
<dbReference type="Pfam" id="PF12833">
    <property type="entry name" value="HTH_18"/>
    <property type="match status" value="1"/>
</dbReference>
<keyword evidence="2 9" id="KW-0489">Methyltransferase</keyword>
<dbReference type="GO" id="GO:0003677">
    <property type="term" value="F:DNA binding"/>
    <property type="evidence" value="ECO:0007669"/>
    <property type="project" value="UniProtKB-KW"/>
</dbReference>
<dbReference type="CDD" id="cd06445">
    <property type="entry name" value="ATase"/>
    <property type="match status" value="1"/>
</dbReference>
<dbReference type="Gene3D" id="1.10.10.60">
    <property type="entry name" value="Homeodomain-like"/>
    <property type="match status" value="1"/>
</dbReference>
<dbReference type="InterPro" id="IPR018060">
    <property type="entry name" value="HTH_AraC"/>
</dbReference>
<comment type="caution">
    <text evidence="9">The sequence shown here is derived from an EMBL/GenBank/DDBJ whole genome shotgun (WGS) entry which is preliminary data.</text>
</comment>
<dbReference type="InterPro" id="IPR004026">
    <property type="entry name" value="Ada_DNA_repair_Zn-bd"/>
</dbReference>
<name>A0ABN1IFK1_9GAMM</name>
<dbReference type="InterPro" id="IPR014048">
    <property type="entry name" value="MethylDNA_cys_MeTrfase_DNA-bd"/>
</dbReference>
<dbReference type="PIRSF" id="PIRSF000409">
    <property type="entry name" value="Ada"/>
    <property type="match status" value="1"/>
</dbReference>
<dbReference type="PROSITE" id="PS01124">
    <property type="entry name" value="HTH_ARAC_FAMILY_2"/>
    <property type="match status" value="1"/>
</dbReference>
<feature type="domain" description="HTH araC/xylS-type" evidence="8">
    <location>
        <begin position="97"/>
        <end position="178"/>
    </location>
</feature>
<dbReference type="InterPro" id="IPR001497">
    <property type="entry name" value="MethylDNA_cys_MeTrfase_AS"/>
</dbReference>
<dbReference type="InterPro" id="IPR036631">
    <property type="entry name" value="MGMT_N_sf"/>
</dbReference>
<dbReference type="EMBL" id="BAAAEU010000006">
    <property type="protein sequence ID" value="GAA0711727.1"/>
    <property type="molecule type" value="Genomic_DNA"/>
</dbReference>
<evidence type="ECO:0000313" key="9">
    <source>
        <dbReference type="EMBL" id="GAA0711727.1"/>
    </source>
</evidence>
<evidence type="ECO:0000259" key="8">
    <source>
        <dbReference type="PROSITE" id="PS01124"/>
    </source>
</evidence>
<dbReference type="InterPro" id="IPR036388">
    <property type="entry name" value="WH-like_DNA-bd_sf"/>
</dbReference>
<keyword evidence="10" id="KW-1185">Reference proteome</keyword>
<dbReference type="InterPro" id="IPR008332">
    <property type="entry name" value="MethylG_MeTrfase_N"/>
</dbReference>
<dbReference type="SUPFAM" id="SSF53155">
    <property type="entry name" value="Methylated DNA-protein cysteine methyltransferase domain"/>
    <property type="match status" value="1"/>
</dbReference>
<dbReference type="Pfam" id="PF02870">
    <property type="entry name" value="Methyltransf_1N"/>
    <property type="match status" value="1"/>
</dbReference>
<keyword evidence="3" id="KW-0808">Transferase</keyword>
<dbReference type="InterPro" id="IPR036217">
    <property type="entry name" value="MethylDNA_cys_MeTrfase_DNAb"/>
</dbReference>